<dbReference type="AlphaFoldDB" id="A0A9N9C607"/>
<feature type="non-terminal residue" evidence="1">
    <location>
        <position position="1"/>
    </location>
</feature>
<sequence length="144" mass="16639">YCTAHKSIPYKLVFGQLPHCDTNLADILENEESLNNHALVSEDSQSTIVSEINNKTAESELDEIYFEELQEYNNDDDDKQEFNNKSLYNFEIREFDNESLYNSEIEECSKHTLTPEIIEIVNSDMIQVKINVILGKKKRSGSLK</sequence>
<organism evidence="1 2">
    <name type="scientific">Racocetra fulgida</name>
    <dbReference type="NCBI Taxonomy" id="60492"/>
    <lineage>
        <taxon>Eukaryota</taxon>
        <taxon>Fungi</taxon>
        <taxon>Fungi incertae sedis</taxon>
        <taxon>Mucoromycota</taxon>
        <taxon>Glomeromycotina</taxon>
        <taxon>Glomeromycetes</taxon>
        <taxon>Diversisporales</taxon>
        <taxon>Gigasporaceae</taxon>
        <taxon>Racocetra</taxon>
    </lineage>
</organism>
<proteinExistence type="predicted"/>
<dbReference type="EMBL" id="CAJVPZ010007590">
    <property type="protein sequence ID" value="CAG8588344.1"/>
    <property type="molecule type" value="Genomic_DNA"/>
</dbReference>
<dbReference type="OrthoDB" id="2449150at2759"/>
<dbReference type="Proteomes" id="UP000789396">
    <property type="component" value="Unassembled WGS sequence"/>
</dbReference>
<protein>
    <submittedName>
        <fullName evidence="1">10572_t:CDS:1</fullName>
    </submittedName>
</protein>
<evidence type="ECO:0000313" key="1">
    <source>
        <dbReference type="EMBL" id="CAG8588344.1"/>
    </source>
</evidence>
<name>A0A9N9C607_9GLOM</name>
<gene>
    <name evidence="1" type="ORF">RFULGI_LOCUS6130</name>
</gene>
<comment type="caution">
    <text evidence="1">The sequence shown here is derived from an EMBL/GenBank/DDBJ whole genome shotgun (WGS) entry which is preliminary data.</text>
</comment>
<keyword evidence="2" id="KW-1185">Reference proteome</keyword>
<reference evidence="1" key="1">
    <citation type="submission" date="2021-06" db="EMBL/GenBank/DDBJ databases">
        <authorList>
            <person name="Kallberg Y."/>
            <person name="Tangrot J."/>
            <person name="Rosling A."/>
        </authorList>
    </citation>
    <scope>NUCLEOTIDE SEQUENCE</scope>
    <source>
        <strain evidence="1">IN212</strain>
    </source>
</reference>
<evidence type="ECO:0000313" key="2">
    <source>
        <dbReference type="Proteomes" id="UP000789396"/>
    </source>
</evidence>
<accession>A0A9N9C607</accession>